<keyword evidence="11" id="KW-0325">Glycoprotein</keyword>
<dbReference type="PANTHER" id="PTHR27002">
    <property type="entry name" value="RECEPTOR-LIKE SERINE/THREONINE-PROTEIN KINASE SD1-8"/>
    <property type="match status" value="1"/>
</dbReference>
<feature type="domain" description="Bulb-type lectin" evidence="17">
    <location>
        <begin position="664"/>
        <end position="784"/>
    </location>
</feature>
<dbReference type="PROSITE" id="PS50011">
    <property type="entry name" value="PROTEIN_KINASE_DOM"/>
    <property type="match status" value="2"/>
</dbReference>
<evidence type="ECO:0000259" key="18">
    <source>
        <dbReference type="PROSITE" id="PS50948"/>
    </source>
</evidence>
<dbReference type="FunFam" id="3.30.200.20:FF:000195">
    <property type="entry name" value="G-type lectin S-receptor-like serine/threonine-protein kinase"/>
    <property type="match status" value="2"/>
</dbReference>
<evidence type="ECO:0000256" key="2">
    <source>
        <dbReference type="ARBA" id="ARBA00012513"/>
    </source>
</evidence>
<evidence type="ECO:0000259" key="16">
    <source>
        <dbReference type="PROSITE" id="PS50011"/>
    </source>
</evidence>
<proteinExistence type="predicted"/>
<dbReference type="PROSITE" id="PS00108">
    <property type="entry name" value="PROTEIN_KINASE_ST"/>
    <property type="match status" value="2"/>
</dbReference>
<feature type="domain" description="Protein kinase" evidence="16">
    <location>
        <begin position="1144"/>
        <end position="1429"/>
    </location>
</feature>
<keyword evidence="15" id="KW-0812">Transmembrane</keyword>
<sequence>MDGNGQLVWSSNATSSPVNTTAQLLDSGSLVLRDVSSGSTLWESHRHPVDSFLPTMRVSHNPRTGARVALNSWRTFQDPGRGNFTSGLHVMSVPQIYIWKNGVPLWRSGPWNGRILTGVTGMYSVYVDGFSVAQEEDGTYYFTRNFRQKFVSRNYLNADGVLVEAGWDEQKNEWNVTWTAPANDCDLYNKCGPFSLCYIKDTPICSCLRGYAPKNIGDWNRGIWNGGCVKRSLLQCDRDNNATDKHKEDGFTRLTFIKVPDFMQWSSGLETECSSQCLANCSCLAYGYDPGIGCMFWSGSLIDVQKFAGDAGSDFYVRVSYLEMDKEKSNKVVVVVSVIVSLVAASICLFLARWMCKRKGQRRSLAFDSTGEKGRSESEIVLRSDMDNVKIEELPLYSFEMLATATNNFDLSNKLGMGGFGPVYKGKLANGNEIAVKRLSAASGQGLEEFMNEVVVISKLQHRNLVRLLGCCVEKEEKMLIYEYLQNRSLDVFLFADKTQDVLDWRKRFNIMEGIGRGLLYLHRDSRLRIIHRDLKPSNILLDEDWNPKISDFGMARIFGGNQDQANTGKVVGTYFGVLVLEIIRGRRNTSFYNDEFSLGLLGYAWKLWNEEDVADFIDKRISSPTFQAEIVRCLHIGLLCVQEFPINRPTISTVLSMLSSEIVDLQMPEHPGFTDRYHKFVGKQFTLGFFTPDGTARRYLGIWYSVSPSSVTWVANPGRPLNDSSGTVTISSDGDIVLMNGNREIIWSSNAVTSPANATAQLLDSGNLVLIDSSNRTIWETHRHPGNSFLPTMRLSHNTRTGERVVITSWRSPQDPVPGNFTAGLSWTGVAQAFVWDNGVPHWRSGPWNGRVFTGVSGMYSVYVDGFSVGTDEDGSRYITRAFRQEFLSMNFLETDGTLVEAAWNDENDDWDVHWKAPNDDCDVYNKCGPFGLCYINDTPICSCLIGYEPKSREEWDRGNWSSGCVRKTQLQCERDNNATDKNREDGFSRLRFIKVPDLMQWSSAEENECKSQCLSNCSCLAYAYDSGTGCMSWYGTLIDVQKFEGNVGSDFYVRTAYSELEKPKDRKVIVIVSAIASLVAASICLFFSWWMCKRKGKATISSAHAKAEGSRSDSTEILMGEVNIEELPLYSFDVLASSTNNFDMRNQLGMGGFGTVYQGKLANGEEIAVKRLSAASGQGLEEFMNEVVLISKLQHRNLVRLIGCCVEKEEKMLIYEYLQNRSLDVFLFDKSQNILDWRRRFNIIQGIGRGLLYLHRDSRLRIVHRDLKPSNILLDEDWSPKISDFGMARIFGGNQDEANTRRVMGTYGYMAPEYAMGGVFSEKSDVFSFGVLVLEIISGRKNTSFYNDEFALGLLGYAWKLWNEDNGMSFVDQMIASSNFQGEIVRCIHIALLCVQEFPENRPAIQTLLSMLSREIMDLPLPEQPVFAEKWNRFHVGSTQPTSQIRYSINELTVTVLDGR</sequence>
<keyword evidence="9 14" id="KW-0067">ATP-binding</keyword>
<keyword evidence="10" id="KW-1015">Disulfide bond</keyword>
<evidence type="ECO:0000256" key="13">
    <source>
        <dbReference type="ARBA" id="ARBA00048679"/>
    </source>
</evidence>
<keyword evidence="3" id="KW-1003">Cell membrane</keyword>
<evidence type="ECO:0000256" key="9">
    <source>
        <dbReference type="ARBA" id="ARBA00022840"/>
    </source>
</evidence>
<feature type="transmembrane region" description="Helical" evidence="15">
    <location>
        <begin position="332"/>
        <end position="352"/>
    </location>
</feature>
<dbReference type="Pfam" id="PF00954">
    <property type="entry name" value="S_locus_glycop"/>
    <property type="match status" value="2"/>
</dbReference>
<dbReference type="Gene3D" id="2.90.10.10">
    <property type="entry name" value="Bulb-type lectin domain"/>
    <property type="match status" value="2"/>
</dbReference>
<reference evidence="19" key="1">
    <citation type="submission" date="2020-06" db="EMBL/GenBank/DDBJ databases">
        <authorList>
            <person name="Li T."/>
            <person name="Hu X."/>
            <person name="Zhang T."/>
            <person name="Song X."/>
            <person name="Zhang H."/>
            <person name="Dai N."/>
            <person name="Sheng W."/>
            <person name="Hou X."/>
            <person name="Wei L."/>
        </authorList>
    </citation>
    <scope>NUCLEOTIDE SEQUENCE</scope>
    <source>
        <strain evidence="19">KEN1</strain>
        <tissue evidence="19">Leaf</tissue>
    </source>
</reference>
<evidence type="ECO:0000256" key="10">
    <source>
        <dbReference type="ARBA" id="ARBA00023157"/>
    </source>
</evidence>
<dbReference type="InterPro" id="IPR017441">
    <property type="entry name" value="Protein_kinase_ATP_BS"/>
</dbReference>
<dbReference type="PROSITE" id="PS50927">
    <property type="entry name" value="BULB_LECTIN"/>
    <property type="match status" value="2"/>
</dbReference>
<evidence type="ECO:0000256" key="6">
    <source>
        <dbReference type="ARBA" id="ARBA00022729"/>
    </source>
</evidence>
<keyword evidence="6" id="KW-0732">Signal</keyword>
<evidence type="ECO:0000256" key="5">
    <source>
        <dbReference type="ARBA" id="ARBA00022679"/>
    </source>
</evidence>
<dbReference type="InterPro" id="IPR008271">
    <property type="entry name" value="Ser/Thr_kinase_AS"/>
</dbReference>
<comment type="catalytic activity">
    <reaction evidence="13">
        <text>L-seryl-[protein] + ATP = O-phospho-L-seryl-[protein] + ADP + H(+)</text>
        <dbReference type="Rhea" id="RHEA:17989"/>
        <dbReference type="Rhea" id="RHEA-COMP:9863"/>
        <dbReference type="Rhea" id="RHEA-COMP:11604"/>
        <dbReference type="ChEBI" id="CHEBI:15378"/>
        <dbReference type="ChEBI" id="CHEBI:29999"/>
        <dbReference type="ChEBI" id="CHEBI:30616"/>
        <dbReference type="ChEBI" id="CHEBI:83421"/>
        <dbReference type="ChEBI" id="CHEBI:456216"/>
        <dbReference type="EC" id="2.7.11.1"/>
    </reaction>
</comment>
<dbReference type="InterPro" id="IPR011009">
    <property type="entry name" value="Kinase-like_dom_sf"/>
</dbReference>
<evidence type="ECO:0000313" key="19">
    <source>
        <dbReference type="EMBL" id="KAL0407320.1"/>
    </source>
</evidence>
<comment type="caution">
    <text evidence="19">The sequence shown here is derived from an EMBL/GenBank/DDBJ whole genome shotgun (WGS) entry which is preliminary data.</text>
</comment>
<evidence type="ECO:0000256" key="3">
    <source>
        <dbReference type="ARBA" id="ARBA00022475"/>
    </source>
</evidence>
<evidence type="ECO:0000256" key="1">
    <source>
        <dbReference type="ARBA" id="ARBA00004251"/>
    </source>
</evidence>
<dbReference type="EMBL" id="JACGWN010000014">
    <property type="protein sequence ID" value="KAL0407320.1"/>
    <property type="molecule type" value="Genomic_DNA"/>
</dbReference>
<evidence type="ECO:0000256" key="14">
    <source>
        <dbReference type="PROSITE-ProRule" id="PRU10141"/>
    </source>
</evidence>
<dbReference type="SMART" id="SM00473">
    <property type="entry name" value="PAN_AP"/>
    <property type="match status" value="2"/>
</dbReference>
<dbReference type="InterPro" id="IPR001480">
    <property type="entry name" value="Bulb-type_lectin_dom"/>
</dbReference>
<dbReference type="SMART" id="SM00220">
    <property type="entry name" value="S_TKc"/>
    <property type="match status" value="2"/>
</dbReference>
<dbReference type="CDD" id="cd01098">
    <property type="entry name" value="PAN_AP_plant"/>
    <property type="match status" value="2"/>
</dbReference>
<keyword evidence="7 14" id="KW-0547">Nucleotide-binding</keyword>
<protein>
    <recommendedName>
        <fullName evidence="2">non-specific serine/threonine protein kinase</fullName>
        <ecNumber evidence="2">2.7.11.1</ecNumber>
    </recommendedName>
</protein>
<dbReference type="Pfam" id="PF07714">
    <property type="entry name" value="PK_Tyr_Ser-Thr"/>
    <property type="match status" value="1"/>
</dbReference>
<comment type="subcellular location">
    <subcellularLocation>
        <location evidence="1">Cell membrane</location>
        <topology evidence="1">Single-pass type I membrane protein</topology>
    </subcellularLocation>
</comment>
<gene>
    <name evidence="19" type="ORF">Slati_4045900</name>
</gene>
<dbReference type="PANTHER" id="PTHR27002:SF1082">
    <property type="entry name" value="OS06G0693000 PROTEIN"/>
    <property type="match status" value="1"/>
</dbReference>
<dbReference type="InterPro" id="IPR001245">
    <property type="entry name" value="Ser-Thr/Tyr_kinase_cat_dom"/>
</dbReference>
<keyword evidence="5" id="KW-0808">Transferase</keyword>
<dbReference type="PROSITE" id="PS00107">
    <property type="entry name" value="PROTEIN_KINASE_ATP"/>
    <property type="match status" value="1"/>
</dbReference>
<dbReference type="SUPFAM" id="SSF51110">
    <property type="entry name" value="alpha-D-mannose-specific plant lectins"/>
    <property type="match status" value="2"/>
</dbReference>
<dbReference type="InterPro" id="IPR036426">
    <property type="entry name" value="Bulb-type_lectin_dom_sf"/>
</dbReference>
<dbReference type="GO" id="GO:0048544">
    <property type="term" value="P:recognition of pollen"/>
    <property type="evidence" value="ECO:0007669"/>
    <property type="project" value="InterPro"/>
</dbReference>
<dbReference type="SUPFAM" id="SSF56112">
    <property type="entry name" value="Protein kinase-like (PK-like)"/>
    <property type="match status" value="2"/>
</dbReference>
<feature type="transmembrane region" description="Helical" evidence="15">
    <location>
        <begin position="1070"/>
        <end position="1093"/>
    </location>
</feature>
<feature type="domain" description="Bulb-type lectin" evidence="17">
    <location>
        <begin position="1"/>
        <end position="45"/>
    </location>
</feature>
<evidence type="ECO:0000256" key="12">
    <source>
        <dbReference type="ARBA" id="ARBA00047899"/>
    </source>
</evidence>
<evidence type="ECO:0000256" key="4">
    <source>
        <dbReference type="ARBA" id="ARBA00022527"/>
    </source>
</evidence>
<dbReference type="EC" id="2.7.11.1" evidence="2"/>
<name>A0AAW2TQR4_9LAMI</name>
<evidence type="ECO:0000256" key="15">
    <source>
        <dbReference type="SAM" id="Phobius"/>
    </source>
</evidence>
<evidence type="ECO:0000256" key="7">
    <source>
        <dbReference type="ARBA" id="ARBA00022741"/>
    </source>
</evidence>
<accession>A0AAW2TQR4</accession>
<evidence type="ECO:0000256" key="8">
    <source>
        <dbReference type="ARBA" id="ARBA00022777"/>
    </source>
</evidence>
<dbReference type="FunFam" id="1.10.510.10:FF:000467">
    <property type="entry name" value="Liguleless narrow1"/>
    <property type="match status" value="1"/>
</dbReference>
<feature type="domain" description="Apple" evidence="18">
    <location>
        <begin position="974"/>
        <end position="1058"/>
    </location>
</feature>
<evidence type="ECO:0000259" key="17">
    <source>
        <dbReference type="PROSITE" id="PS50927"/>
    </source>
</evidence>
<dbReference type="PROSITE" id="PS50948">
    <property type="entry name" value="PAN"/>
    <property type="match status" value="2"/>
</dbReference>
<keyword evidence="15" id="KW-0472">Membrane</keyword>
<dbReference type="InterPro" id="IPR000858">
    <property type="entry name" value="S_locus_glycoprot_dom"/>
</dbReference>
<keyword evidence="8 19" id="KW-0418">Kinase</keyword>
<dbReference type="Pfam" id="PF00069">
    <property type="entry name" value="Pkinase"/>
    <property type="match status" value="1"/>
</dbReference>
<organism evidence="19">
    <name type="scientific">Sesamum latifolium</name>
    <dbReference type="NCBI Taxonomy" id="2727402"/>
    <lineage>
        <taxon>Eukaryota</taxon>
        <taxon>Viridiplantae</taxon>
        <taxon>Streptophyta</taxon>
        <taxon>Embryophyta</taxon>
        <taxon>Tracheophyta</taxon>
        <taxon>Spermatophyta</taxon>
        <taxon>Magnoliopsida</taxon>
        <taxon>eudicotyledons</taxon>
        <taxon>Gunneridae</taxon>
        <taxon>Pentapetalae</taxon>
        <taxon>asterids</taxon>
        <taxon>lamiids</taxon>
        <taxon>Lamiales</taxon>
        <taxon>Pedaliaceae</taxon>
        <taxon>Sesamum</taxon>
    </lineage>
</organism>
<dbReference type="FunFam" id="1.10.510.10:FF:001019">
    <property type="entry name" value="G-type lectin S-receptor-like serine/threonine-protein kinase B120"/>
    <property type="match status" value="1"/>
</dbReference>
<keyword evidence="15" id="KW-1133">Transmembrane helix</keyword>
<dbReference type="SMART" id="SM00108">
    <property type="entry name" value="B_lectin"/>
    <property type="match status" value="1"/>
</dbReference>
<feature type="domain" description="Protein kinase" evidence="16">
    <location>
        <begin position="409"/>
        <end position="674"/>
    </location>
</feature>
<feature type="domain" description="Apple" evidence="18">
    <location>
        <begin position="236"/>
        <end position="320"/>
    </location>
</feature>
<dbReference type="CDD" id="cd14066">
    <property type="entry name" value="STKc_IRAK"/>
    <property type="match status" value="1"/>
</dbReference>
<dbReference type="Pfam" id="PF08276">
    <property type="entry name" value="PAN_2"/>
    <property type="match status" value="2"/>
</dbReference>
<dbReference type="Gene3D" id="3.30.200.20">
    <property type="entry name" value="Phosphorylase Kinase, domain 1"/>
    <property type="match status" value="2"/>
</dbReference>
<dbReference type="GO" id="GO:0005524">
    <property type="term" value="F:ATP binding"/>
    <property type="evidence" value="ECO:0007669"/>
    <property type="project" value="UniProtKB-UniRule"/>
</dbReference>
<dbReference type="CDD" id="cd00028">
    <property type="entry name" value="B_lectin"/>
    <property type="match status" value="1"/>
</dbReference>
<feature type="binding site" evidence="14">
    <location>
        <position position="1172"/>
    </location>
    <ligand>
        <name>ATP</name>
        <dbReference type="ChEBI" id="CHEBI:30616"/>
    </ligand>
</feature>
<evidence type="ECO:0000256" key="11">
    <source>
        <dbReference type="ARBA" id="ARBA00023180"/>
    </source>
</evidence>
<dbReference type="InterPro" id="IPR003609">
    <property type="entry name" value="Pan_app"/>
</dbReference>
<comment type="catalytic activity">
    <reaction evidence="12">
        <text>L-threonyl-[protein] + ATP = O-phospho-L-threonyl-[protein] + ADP + H(+)</text>
        <dbReference type="Rhea" id="RHEA:46608"/>
        <dbReference type="Rhea" id="RHEA-COMP:11060"/>
        <dbReference type="Rhea" id="RHEA-COMP:11605"/>
        <dbReference type="ChEBI" id="CHEBI:15378"/>
        <dbReference type="ChEBI" id="CHEBI:30013"/>
        <dbReference type="ChEBI" id="CHEBI:30616"/>
        <dbReference type="ChEBI" id="CHEBI:61977"/>
        <dbReference type="ChEBI" id="CHEBI:456216"/>
        <dbReference type="EC" id="2.7.11.1"/>
    </reaction>
</comment>
<dbReference type="InterPro" id="IPR000719">
    <property type="entry name" value="Prot_kinase_dom"/>
</dbReference>
<dbReference type="Gene3D" id="1.10.510.10">
    <property type="entry name" value="Transferase(Phosphotransferase) domain 1"/>
    <property type="match status" value="3"/>
</dbReference>
<reference evidence="19" key="2">
    <citation type="journal article" date="2024" name="Plant">
        <title>Genomic evolution and insights into agronomic trait innovations of Sesamum species.</title>
        <authorList>
            <person name="Miao H."/>
            <person name="Wang L."/>
            <person name="Qu L."/>
            <person name="Liu H."/>
            <person name="Sun Y."/>
            <person name="Le M."/>
            <person name="Wang Q."/>
            <person name="Wei S."/>
            <person name="Zheng Y."/>
            <person name="Lin W."/>
            <person name="Duan Y."/>
            <person name="Cao H."/>
            <person name="Xiong S."/>
            <person name="Wang X."/>
            <person name="Wei L."/>
            <person name="Li C."/>
            <person name="Ma Q."/>
            <person name="Ju M."/>
            <person name="Zhao R."/>
            <person name="Li G."/>
            <person name="Mu C."/>
            <person name="Tian Q."/>
            <person name="Mei H."/>
            <person name="Zhang T."/>
            <person name="Gao T."/>
            <person name="Zhang H."/>
        </authorList>
    </citation>
    <scope>NUCLEOTIDE SEQUENCE</scope>
    <source>
        <strain evidence="19">KEN1</strain>
    </source>
</reference>
<keyword evidence="4" id="KW-0723">Serine/threonine-protein kinase</keyword>
<dbReference type="Pfam" id="PF01453">
    <property type="entry name" value="B_lectin"/>
    <property type="match status" value="2"/>
</dbReference>
<dbReference type="GO" id="GO:0004674">
    <property type="term" value="F:protein serine/threonine kinase activity"/>
    <property type="evidence" value="ECO:0007669"/>
    <property type="project" value="UniProtKB-KW"/>
</dbReference>
<dbReference type="GO" id="GO:0005886">
    <property type="term" value="C:plasma membrane"/>
    <property type="evidence" value="ECO:0007669"/>
    <property type="project" value="UniProtKB-SubCell"/>
</dbReference>